<dbReference type="EnsemblBacteria" id="CAL34774">
    <property type="protein sequence ID" value="CAL34774"/>
    <property type="gene ID" value="Cj0628"/>
</dbReference>
<dbReference type="SUPFAM" id="SSF103515">
    <property type="entry name" value="Autotransporter"/>
    <property type="match status" value="1"/>
</dbReference>
<dbReference type="KEGG" id="cje:Cj0628"/>
<gene>
    <name evidence="3" type="ordered locus">Cj0628</name>
</gene>
<dbReference type="GeneID" id="904958"/>
<reference evidence="3 4" key="1">
    <citation type="journal article" date="2000" name="Nature">
        <title>The genome sequence of the food-borne pathogen Campylobacter jejuni reveals hypervariable sequences.</title>
        <authorList>
            <person name="Parkhill J."/>
            <person name="Wren B.W."/>
            <person name="Mungall K."/>
            <person name="Ketley J.M."/>
            <person name="Churcher C."/>
            <person name="Basham D."/>
            <person name="Chillingworth T."/>
            <person name="Davies R.M."/>
            <person name="Feltwell T."/>
            <person name="Holroyd S."/>
            <person name="Jagels K."/>
            <person name="Karlyshev A."/>
            <person name="Moule S."/>
            <person name="Pallen M.J."/>
            <person name="Penn C.W."/>
            <person name="Quail M."/>
            <person name="Rajandream M.A."/>
            <person name="Rutherford K.M."/>
            <person name="VanVliet A."/>
            <person name="Whitehead S."/>
            <person name="Barrell B.G."/>
        </authorList>
    </citation>
    <scope>NUCLEOTIDE SEQUENCE [LARGE SCALE GENOMIC DNA]</scope>
    <source>
        <strain evidence="4">ATCC 700819 / NCTC 11168</strain>
    </source>
</reference>
<dbReference type="PATRIC" id="fig|192222.6.peg.621"/>
<protein>
    <submittedName>
        <fullName evidence="3">Lipoprotein</fullName>
    </submittedName>
</protein>
<evidence type="ECO:0000313" key="4">
    <source>
        <dbReference type="Proteomes" id="UP000000799"/>
    </source>
</evidence>
<keyword evidence="3" id="KW-0449">Lipoprotein</keyword>
<keyword evidence="4" id="KW-1185">Reference proteome</keyword>
<feature type="domain" description="Autotransporter" evidence="2">
    <location>
        <begin position="870"/>
        <end position="1144"/>
    </location>
</feature>
<evidence type="ECO:0000259" key="2">
    <source>
        <dbReference type="PROSITE" id="PS51208"/>
    </source>
</evidence>
<feature type="region of interest" description="Disordered" evidence="1">
    <location>
        <begin position="599"/>
        <end position="621"/>
    </location>
</feature>
<dbReference type="RefSeq" id="WP_010891869.1">
    <property type="nucleotide sequence ID" value="NC_002163.1"/>
</dbReference>
<dbReference type="OrthoDB" id="5354756at2"/>
<name>Q0PAN9_CAMJE</name>
<feature type="compositionally biased region" description="Low complexity" evidence="1">
    <location>
        <begin position="599"/>
        <end position="617"/>
    </location>
</feature>
<evidence type="ECO:0000256" key="1">
    <source>
        <dbReference type="SAM" id="MobiDB-lite"/>
    </source>
</evidence>
<dbReference type="STRING" id="192222.Cj0628"/>
<sequence length="1144" mass="120015">MNKTALTKTYTKDIQNSCLNSKKIVLSLATISFLASCTHATLTPEIKTYEETNRHAKARSGLQSRNSNNETINNLQTLTKTISDTGNTLVIESSGTITISNDGQQAVNFQPNSSTSTFLNKGTLIGGNNTASVQLGAANGNNGVSIETFNNQGIIGNGSSKFGVTVFGGGSKDNPKSIINNFSNSGTIHSNTGESIYFGNAKISSFVNSGTIKSKQGAGVNISQGTSIENFNNTGTGIIEGKRMGVNVRSTINTFVNDGLIAATNDGIQINANVKTLINKGTIKGDAISIRSLGGTIETLTNEGIMYGKSAGIYMNRSLVKTLTNSGTINQNNSATWSAGIKLENGSIIENIINTGSIRSNAFGISVTGGKFGTLTIKDGGMVYGKYSAIGVGRSQTLGDLYIDGRSNNGTVSGIYSEEHGILLENNSRTQKIELKNGGIIKGNIDGIRLINSASLSGEMILSGEGSRVEGGRGVGILNRSGKIEGSIKVEDGATVTATSNRAIANSGSGSITGGITVSGKNTKLEGNIINTGNASIGSDIKIEGGAKVEGGLVNQGNGSISGSVQVSGGSSIDSITNEGNGAISGSITVYKDSKLDSITNTSTSSTGISGSITNNSDNKLEISNSGNIGGKIESTGSADMVISNSNGGTISGGISSSGSGSTSISNSQGSTINNGITVSGSAQVEISNQGSVGKDENGNTVTNNGSGSVGIKDWLVSTDKNTGKLNTVVIGGSRAFNVKVENITVDQSNVDLEELNDINNIISGVNQNNIGNIGTNGSGEISLSFDPITGKLTTDFNLNASISGATFRSLISTTSRRSTFIDNVMGNSMQSFALASSSKSQSIAMSEKGNLYADASDYIKSDLNNGSYGSNKEHSLFILPYTSSQNVELSLNEESKGHTKGTIIGYSTLKDSGIYGVYAGYEDTKMGSTYFDINNRTYYAGLKYFNTLFTTEKGQEVYIKAQGKAALIKNDLTEKIGNNEAKAEPNSYAYGVNTALGMNFISNKDIFSPEIGLAYEGGYTEAFSMKDTIGQATVKGGERTYANYLNLFSTKTSLTWFRDWLPNLKTSVELGAKFNINPKVEAEARFGNIKVSDEFDLPRVQKFVSTSFIVPVNEAFYFSLNYNGMFDKDGNTHTGFAQFNYLW</sequence>
<dbReference type="PROSITE" id="PS51208">
    <property type="entry name" value="AUTOTRANSPORTER"/>
    <property type="match status" value="1"/>
</dbReference>
<dbReference type="AlphaFoldDB" id="Q0PAN9"/>
<dbReference type="HOGENOM" id="CLU_1400219_0_0_7"/>
<dbReference type="InterPro" id="IPR036709">
    <property type="entry name" value="Autotransporte_beta_dom_sf"/>
</dbReference>
<dbReference type="eggNOG" id="ENOG503493S">
    <property type="taxonomic scope" value="Bacteria"/>
</dbReference>
<accession>Q0PAN9</accession>
<dbReference type="PaxDb" id="192222-Cj0628"/>
<dbReference type="InterPro" id="IPR005546">
    <property type="entry name" value="Autotransporte_beta"/>
</dbReference>
<dbReference type="IntAct" id="Q0PAN9">
    <property type="interactions" value="33"/>
</dbReference>
<dbReference type="EMBL" id="AL111168">
    <property type="protein sequence ID" value="CAL34774.1"/>
    <property type="molecule type" value="Genomic_DNA"/>
</dbReference>
<dbReference type="SMART" id="SM00869">
    <property type="entry name" value="Autotransporter"/>
    <property type="match status" value="1"/>
</dbReference>
<organism evidence="3 4">
    <name type="scientific">Campylobacter jejuni subsp. jejuni serotype O:2 (strain ATCC 700819 / NCTC 11168)</name>
    <dbReference type="NCBI Taxonomy" id="192222"/>
    <lineage>
        <taxon>Bacteria</taxon>
        <taxon>Pseudomonadati</taxon>
        <taxon>Campylobacterota</taxon>
        <taxon>Epsilonproteobacteria</taxon>
        <taxon>Campylobacterales</taxon>
        <taxon>Campylobacteraceae</taxon>
        <taxon>Campylobacter</taxon>
    </lineage>
</organism>
<dbReference type="Proteomes" id="UP000000799">
    <property type="component" value="Chromosome"/>
</dbReference>
<dbReference type="RefSeq" id="YP_002344058.1">
    <property type="nucleotide sequence ID" value="NC_002163.1"/>
</dbReference>
<dbReference type="TCDB" id="1.B.12.10.1">
    <property type="family name" value="the autotransporter-1 (at-1) family"/>
</dbReference>
<evidence type="ECO:0000313" key="3">
    <source>
        <dbReference type="EMBL" id="CAL34774.1"/>
    </source>
</evidence>
<proteinExistence type="predicted"/>